<dbReference type="InterPro" id="IPR000496">
    <property type="entry name" value="Brdyknn_rcpt"/>
</dbReference>
<dbReference type="GO" id="GO:0016493">
    <property type="term" value="F:C-C chemokine receptor activity"/>
    <property type="evidence" value="ECO:0007669"/>
    <property type="project" value="TreeGrafter"/>
</dbReference>
<evidence type="ECO:0000256" key="14">
    <source>
        <dbReference type="ARBA" id="ARBA00023288"/>
    </source>
</evidence>
<proteinExistence type="inferred from homology"/>
<evidence type="ECO:0000256" key="17">
    <source>
        <dbReference type="RuleBase" id="RU000688"/>
    </source>
</evidence>
<evidence type="ECO:0000256" key="9">
    <source>
        <dbReference type="ARBA" id="ARBA00023139"/>
    </source>
</evidence>
<evidence type="ECO:0000313" key="21">
    <source>
        <dbReference type="Proteomes" id="UP000567624"/>
    </source>
</evidence>
<keyword evidence="6 18" id="KW-1133">Transmembrane helix</keyword>
<dbReference type="PANTHER" id="PTHR10489">
    <property type="entry name" value="CELL ADHESION MOLECULE"/>
    <property type="match status" value="1"/>
</dbReference>
<dbReference type="InterPro" id="IPR000276">
    <property type="entry name" value="GPCR_Rhodpsn"/>
</dbReference>
<evidence type="ECO:0000256" key="8">
    <source>
        <dbReference type="ARBA" id="ARBA00023136"/>
    </source>
</evidence>
<dbReference type="Pfam" id="PF00001">
    <property type="entry name" value="7tm_1"/>
    <property type="match status" value="1"/>
</dbReference>
<feature type="transmembrane region" description="Helical" evidence="18">
    <location>
        <begin position="129"/>
        <end position="147"/>
    </location>
</feature>
<keyword evidence="11 17" id="KW-0675">Receptor</keyword>
<evidence type="ECO:0000256" key="2">
    <source>
        <dbReference type="ARBA" id="ARBA00013512"/>
    </source>
</evidence>
<accession>A0A7K8Q7R8</accession>
<feature type="non-terminal residue" evidence="20">
    <location>
        <position position="380"/>
    </location>
</feature>
<evidence type="ECO:0000256" key="16">
    <source>
        <dbReference type="ARBA" id="ARBA00025954"/>
    </source>
</evidence>
<dbReference type="GO" id="GO:0006955">
    <property type="term" value="P:immune response"/>
    <property type="evidence" value="ECO:0007669"/>
    <property type="project" value="TreeGrafter"/>
</dbReference>
<feature type="transmembrane region" description="Helical" evidence="18">
    <location>
        <begin position="57"/>
        <end position="78"/>
    </location>
</feature>
<evidence type="ECO:0000256" key="5">
    <source>
        <dbReference type="ARBA" id="ARBA00022692"/>
    </source>
</evidence>
<keyword evidence="9" id="KW-0564">Palmitate</keyword>
<keyword evidence="13 17" id="KW-0807">Transducer</keyword>
<evidence type="ECO:0000256" key="4">
    <source>
        <dbReference type="ARBA" id="ARBA00022553"/>
    </source>
</evidence>
<keyword evidence="8 18" id="KW-0472">Membrane</keyword>
<keyword evidence="4" id="KW-0597">Phosphoprotein</keyword>
<evidence type="ECO:0000256" key="18">
    <source>
        <dbReference type="SAM" id="Phobius"/>
    </source>
</evidence>
<feature type="transmembrane region" description="Helical" evidence="18">
    <location>
        <begin position="168"/>
        <end position="189"/>
    </location>
</feature>
<keyword evidence="14" id="KW-0449">Lipoprotein</keyword>
<dbReference type="EMBL" id="VWYW01000009">
    <property type="protein sequence ID" value="NXF01479.1"/>
    <property type="molecule type" value="Genomic_DNA"/>
</dbReference>
<dbReference type="PRINTS" id="PR00237">
    <property type="entry name" value="GPCRRHODOPSN"/>
</dbReference>
<evidence type="ECO:0000256" key="1">
    <source>
        <dbReference type="ARBA" id="ARBA00004651"/>
    </source>
</evidence>
<dbReference type="SUPFAM" id="SSF81321">
    <property type="entry name" value="Family A G protein-coupled receptor-like"/>
    <property type="match status" value="1"/>
</dbReference>
<dbReference type="AlphaFoldDB" id="A0A7K8Q7R8"/>
<keyword evidence="10" id="KW-1015">Disulfide bond</keyword>
<dbReference type="Proteomes" id="UP000567624">
    <property type="component" value="Unassembled WGS sequence"/>
</dbReference>
<evidence type="ECO:0000256" key="3">
    <source>
        <dbReference type="ARBA" id="ARBA00022475"/>
    </source>
</evidence>
<evidence type="ECO:0000313" key="20">
    <source>
        <dbReference type="EMBL" id="NXF01479.1"/>
    </source>
</evidence>
<dbReference type="GO" id="GO:0009897">
    <property type="term" value="C:external side of plasma membrane"/>
    <property type="evidence" value="ECO:0007669"/>
    <property type="project" value="TreeGrafter"/>
</dbReference>
<name>A0A7K8Q7R8_9PASS</name>
<evidence type="ECO:0000256" key="10">
    <source>
        <dbReference type="ARBA" id="ARBA00023157"/>
    </source>
</evidence>
<comment type="subcellular location">
    <subcellularLocation>
        <location evidence="1">Cell membrane</location>
        <topology evidence="1">Multi-pass membrane protein</topology>
    </subcellularLocation>
</comment>
<keyword evidence="5 17" id="KW-0812">Transmembrane</keyword>
<evidence type="ECO:0000256" key="12">
    <source>
        <dbReference type="ARBA" id="ARBA00023180"/>
    </source>
</evidence>
<keyword evidence="3" id="KW-1003">Cell membrane</keyword>
<dbReference type="InterPro" id="IPR050119">
    <property type="entry name" value="CCR1-9-like"/>
</dbReference>
<dbReference type="GO" id="GO:0004947">
    <property type="term" value="F:bradykinin receptor activity"/>
    <property type="evidence" value="ECO:0007669"/>
    <property type="project" value="InterPro"/>
</dbReference>
<keyword evidence="21" id="KW-1185">Reference proteome</keyword>
<organism evidence="20 21">
    <name type="scientific">Smithornis capensis</name>
    <dbReference type="NCBI Taxonomy" id="363769"/>
    <lineage>
        <taxon>Eukaryota</taxon>
        <taxon>Metazoa</taxon>
        <taxon>Chordata</taxon>
        <taxon>Craniata</taxon>
        <taxon>Vertebrata</taxon>
        <taxon>Euteleostomi</taxon>
        <taxon>Archelosauria</taxon>
        <taxon>Archosauria</taxon>
        <taxon>Dinosauria</taxon>
        <taxon>Saurischia</taxon>
        <taxon>Theropoda</taxon>
        <taxon>Coelurosauria</taxon>
        <taxon>Aves</taxon>
        <taxon>Neognathae</taxon>
        <taxon>Neoaves</taxon>
        <taxon>Telluraves</taxon>
        <taxon>Australaves</taxon>
        <taxon>Passeriformes</taxon>
        <taxon>Eurylaimidae</taxon>
        <taxon>Smithornis</taxon>
    </lineage>
</organism>
<dbReference type="PROSITE" id="PS00237">
    <property type="entry name" value="G_PROTEIN_RECEP_F1_1"/>
    <property type="match status" value="1"/>
</dbReference>
<reference evidence="20 21" key="1">
    <citation type="submission" date="2019-09" db="EMBL/GenBank/DDBJ databases">
        <title>Bird 10,000 Genomes (B10K) Project - Family phase.</title>
        <authorList>
            <person name="Zhang G."/>
        </authorList>
    </citation>
    <scope>NUCLEOTIDE SEQUENCE [LARGE SCALE GENOMIC DNA]</scope>
    <source>
        <strain evidence="20">B10K-CU-031-20</strain>
    </source>
</reference>
<dbReference type="GO" id="GO:0019957">
    <property type="term" value="F:C-C chemokine binding"/>
    <property type="evidence" value="ECO:0007669"/>
    <property type="project" value="TreeGrafter"/>
</dbReference>
<feature type="transmembrane region" description="Helical" evidence="18">
    <location>
        <begin position="90"/>
        <end position="109"/>
    </location>
</feature>
<feature type="transmembrane region" description="Helical" evidence="18">
    <location>
        <begin position="260"/>
        <end position="278"/>
    </location>
</feature>
<dbReference type="GO" id="GO:0042310">
    <property type="term" value="P:vasoconstriction"/>
    <property type="evidence" value="ECO:0007669"/>
    <property type="project" value="InterPro"/>
</dbReference>
<evidence type="ECO:0000259" key="19">
    <source>
        <dbReference type="PROSITE" id="PS50262"/>
    </source>
</evidence>
<dbReference type="FunFam" id="1.20.1070.10:FF:000201">
    <property type="entry name" value="Bradykinin receptor B2"/>
    <property type="match status" value="1"/>
</dbReference>
<dbReference type="GO" id="GO:0019722">
    <property type="term" value="P:calcium-mediated signaling"/>
    <property type="evidence" value="ECO:0007669"/>
    <property type="project" value="TreeGrafter"/>
</dbReference>
<dbReference type="PROSITE" id="PS50262">
    <property type="entry name" value="G_PROTEIN_RECEP_F1_2"/>
    <property type="match status" value="1"/>
</dbReference>
<comment type="function">
    <text evidence="15">Receptor for bradykinin. It is associated with G proteins that activate a phosphatidylinositol-calcium second messenger system.</text>
</comment>
<sequence>MVSITTENVTQLYNMTTQELTISPANFSNNSGLHLIKPPECVHEDVWKWLQNFQPGFLWFIFIMGAIENSFVLTVLCFHKSSCTVAEIYLANMALADLTLVCVLPFWAINISNNFQWPFGLFLCKAVNIMSYMNFYSSIYFLTLVSIDRYLALVKTMSLGRMRRTVCAKWNSFVIWICALLICSPTMVFRNLHYFKEYNITACALVYPVGYWELTNNCLLNIVGFVIPFCVITYCTTQIIKVLRSSELQKTKVVQTERRATMLVLTVLLLFIICWLPFQISTFIDTIHYFAPTIKCLDDINEIVTQIATYCAFSNSCLNPILYVIVGKHFQKKAVEFYKDLLPKSCRKSRSVQMENSLDTLRTSISSEYSRKKSVLPLSQ</sequence>
<evidence type="ECO:0000256" key="13">
    <source>
        <dbReference type="ARBA" id="ARBA00023224"/>
    </source>
</evidence>
<comment type="caution">
    <text evidence="20">The sequence shown here is derived from an EMBL/GenBank/DDBJ whole genome shotgun (WGS) entry which is preliminary data.</text>
</comment>
<dbReference type="InterPro" id="IPR017452">
    <property type="entry name" value="GPCR_Rhodpsn_7TM"/>
</dbReference>
<feature type="domain" description="G-protein coupled receptors family 1 profile" evidence="19">
    <location>
        <begin position="68"/>
        <end position="323"/>
    </location>
</feature>
<evidence type="ECO:0000256" key="7">
    <source>
        <dbReference type="ARBA" id="ARBA00023040"/>
    </source>
</evidence>
<dbReference type="InterPro" id="IPR001504">
    <property type="entry name" value="Brdyknn_2_rcpt"/>
</dbReference>
<gene>
    <name evidence="20" type="primary">Bdkrb2</name>
    <name evidence="20" type="ORF">SMICAP_R04772</name>
</gene>
<comment type="subunit">
    <text evidence="16">Forms a complex with PECAM1 and GNAQ. Interacts with PECAM1.</text>
</comment>
<comment type="similarity">
    <text evidence="17">Belongs to the G-protein coupled receptor 1 family.</text>
</comment>
<dbReference type="PRINTS" id="PR00425">
    <property type="entry name" value="BRADYKININR"/>
</dbReference>
<dbReference type="GO" id="GO:0060326">
    <property type="term" value="P:cell chemotaxis"/>
    <property type="evidence" value="ECO:0007669"/>
    <property type="project" value="TreeGrafter"/>
</dbReference>
<feature type="transmembrane region" description="Helical" evidence="18">
    <location>
        <begin position="219"/>
        <end position="240"/>
    </location>
</feature>
<evidence type="ECO:0000256" key="6">
    <source>
        <dbReference type="ARBA" id="ARBA00022989"/>
    </source>
</evidence>
<dbReference type="PRINTS" id="PR00994">
    <property type="entry name" value="BRADYKINNB2R"/>
</dbReference>
<keyword evidence="7 17" id="KW-0297">G-protein coupled receptor</keyword>
<keyword evidence="12" id="KW-0325">Glycoprotein</keyword>
<dbReference type="GO" id="GO:0007204">
    <property type="term" value="P:positive regulation of cytosolic calcium ion concentration"/>
    <property type="evidence" value="ECO:0007669"/>
    <property type="project" value="TreeGrafter"/>
</dbReference>
<evidence type="ECO:0000256" key="15">
    <source>
        <dbReference type="ARBA" id="ARBA00025423"/>
    </source>
</evidence>
<dbReference type="PANTHER" id="PTHR10489:SF957">
    <property type="entry name" value="B2 BRADYKININ RECEPTOR"/>
    <property type="match status" value="1"/>
</dbReference>
<dbReference type="Gene3D" id="1.20.1070.10">
    <property type="entry name" value="Rhodopsin 7-helix transmembrane proteins"/>
    <property type="match status" value="1"/>
</dbReference>
<protein>
    <recommendedName>
        <fullName evidence="2">B2 bradykinin receptor</fullName>
    </recommendedName>
</protein>
<feature type="non-terminal residue" evidence="20">
    <location>
        <position position="1"/>
    </location>
</feature>
<dbReference type="GO" id="GO:0006939">
    <property type="term" value="P:smooth muscle contraction"/>
    <property type="evidence" value="ECO:0007669"/>
    <property type="project" value="InterPro"/>
</dbReference>
<evidence type="ECO:0000256" key="11">
    <source>
        <dbReference type="ARBA" id="ARBA00023170"/>
    </source>
</evidence>